<dbReference type="RefSeq" id="WP_245034460.1">
    <property type="nucleotide sequence ID" value="NZ_CP095075.1"/>
</dbReference>
<sequence>MRRSNGVIKQPEKRFNGWQHDFDEWEKRFSKRLTKLESELNKQMKKLEHYFE</sequence>
<dbReference type="Proteomes" id="UP000830326">
    <property type="component" value="Chromosome"/>
</dbReference>
<accession>A0ABY4HDY6</accession>
<organism evidence="1 2">
    <name type="scientific">Halobacillus amylolyticus</name>
    <dbReference type="NCBI Taxonomy" id="2932259"/>
    <lineage>
        <taxon>Bacteria</taxon>
        <taxon>Bacillati</taxon>
        <taxon>Bacillota</taxon>
        <taxon>Bacilli</taxon>
        <taxon>Bacillales</taxon>
        <taxon>Bacillaceae</taxon>
        <taxon>Halobacillus</taxon>
    </lineage>
</organism>
<gene>
    <name evidence="1" type="ORF">MUO15_06335</name>
</gene>
<evidence type="ECO:0000313" key="2">
    <source>
        <dbReference type="Proteomes" id="UP000830326"/>
    </source>
</evidence>
<name>A0ABY4HDY6_9BACI</name>
<protein>
    <submittedName>
        <fullName evidence="1">Uncharacterized protein</fullName>
    </submittedName>
</protein>
<reference evidence="1" key="1">
    <citation type="submission" date="2022-04" db="EMBL/GenBank/DDBJ databases">
        <title>Halobacillus sp. isolated from saltern.</title>
        <authorList>
            <person name="Won M."/>
            <person name="Lee C.-M."/>
            <person name="Woen H.-Y."/>
            <person name="Kwon S.-W."/>
        </authorList>
    </citation>
    <scope>NUCLEOTIDE SEQUENCE</scope>
    <source>
        <strain evidence="1">SSHM10-5</strain>
    </source>
</reference>
<proteinExistence type="predicted"/>
<evidence type="ECO:0000313" key="1">
    <source>
        <dbReference type="EMBL" id="UOR13105.1"/>
    </source>
</evidence>
<dbReference type="EMBL" id="CP095075">
    <property type="protein sequence ID" value="UOR13105.1"/>
    <property type="molecule type" value="Genomic_DNA"/>
</dbReference>
<keyword evidence="2" id="KW-1185">Reference proteome</keyword>